<evidence type="ECO:0000256" key="8">
    <source>
        <dbReference type="ARBA" id="ARBA00023242"/>
    </source>
</evidence>
<name>A0A7M5UMH3_9CNID</name>
<feature type="compositionally biased region" description="Low complexity" evidence="10">
    <location>
        <begin position="763"/>
        <end position="783"/>
    </location>
</feature>
<comment type="pathway">
    <text evidence="2">Protein modification; protein ubiquitination.</text>
</comment>
<dbReference type="AlphaFoldDB" id="A0A7M5UMH3"/>
<feature type="region of interest" description="Disordered" evidence="10">
    <location>
        <begin position="636"/>
        <end position="855"/>
    </location>
</feature>
<dbReference type="InterPro" id="IPR059102">
    <property type="entry name" value="PHD_PHF7/G2E3-like"/>
</dbReference>
<feature type="region of interest" description="Disordered" evidence="10">
    <location>
        <begin position="443"/>
        <end position="507"/>
    </location>
</feature>
<dbReference type="InterPro" id="IPR013083">
    <property type="entry name" value="Znf_RING/FYVE/PHD"/>
</dbReference>
<keyword evidence="5 9" id="KW-0863">Zinc-finger</keyword>
<feature type="compositionally biased region" description="Polar residues" evidence="10">
    <location>
        <begin position="743"/>
        <end position="762"/>
    </location>
</feature>
<dbReference type="Pfam" id="PF26054">
    <property type="entry name" value="PHD_G2E3"/>
    <property type="match status" value="1"/>
</dbReference>
<keyword evidence="8" id="KW-0539">Nucleus</keyword>
<keyword evidence="3" id="KW-0808">Transferase</keyword>
<dbReference type="SMART" id="SM00249">
    <property type="entry name" value="PHD"/>
    <property type="match status" value="3"/>
</dbReference>
<dbReference type="SUPFAM" id="SSF57903">
    <property type="entry name" value="FYVE/PHD zinc finger"/>
    <property type="match status" value="1"/>
</dbReference>
<feature type="compositionally biased region" description="Polar residues" evidence="10">
    <location>
        <begin position="471"/>
        <end position="507"/>
    </location>
</feature>
<dbReference type="GeneID" id="136800751"/>
<dbReference type="GO" id="GO:0008270">
    <property type="term" value="F:zinc ion binding"/>
    <property type="evidence" value="ECO:0007669"/>
    <property type="project" value="UniProtKB-KW"/>
</dbReference>
<feature type="compositionally biased region" description="Low complexity" evidence="10">
    <location>
        <begin position="726"/>
        <end position="740"/>
    </location>
</feature>
<feature type="compositionally biased region" description="Polar residues" evidence="10">
    <location>
        <begin position="703"/>
        <end position="713"/>
    </location>
</feature>
<dbReference type="InterPro" id="IPR011011">
    <property type="entry name" value="Znf_FYVE_PHD"/>
</dbReference>
<evidence type="ECO:0000256" key="1">
    <source>
        <dbReference type="ARBA" id="ARBA00004123"/>
    </source>
</evidence>
<dbReference type="InterPro" id="IPR051188">
    <property type="entry name" value="PHD-type_Zinc_Finger"/>
</dbReference>
<feature type="compositionally biased region" description="Polar residues" evidence="10">
    <location>
        <begin position="443"/>
        <end position="461"/>
    </location>
</feature>
<dbReference type="EnsemblMetazoa" id="CLYHEMT001651.1">
    <property type="protein sequence ID" value="CLYHEMP001651.1"/>
    <property type="gene ID" value="CLYHEMG001651"/>
</dbReference>
<evidence type="ECO:0000256" key="4">
    <source>
        <dbReference type="ARBA" id="ARBA00022723"/>
    </source>
</evidence>
<evidence type="ECO:0000256" key="3">
    <source>
        <dbReference type="ARBA" id="ARBA00022679"/>
    </source>
</evidence>
<feature type="region of interest" description="Disordered" evidence="10">
    <location>
        <begin position="393"/>
        <end position="412"/>
    </location>
</feature>
<dbReference type="PROSITE" id="PS51805">
    <property type="entry name" value="EPHD"/>
    <property type="match status" value="1"/>
</dbReference>
<evidence type="ECO:0008006" key="15">
    <source>
        <dbReference type="Google" id="ProtNLM"/>
    </source>
</evidence>
<organism evidence="13 14">
    <name type="scientific">Clytia hemisphaerica</name>
    <dbReference type="NCBI Taxonomy" id="252671"/>
    <lineage>
        <taxon>Eukaryota</taxon>
        <taxon>Metazoa</taxon>
        <taxon>Cnidaria</taxon>
        <taxon>Hydrozoa</taxon>
        <taxon>Hydroidolina</taxon>
        <taxon>Leptothecata</taxon>
        <taxon>Obeliida</taxon>
        <taxon>Clytiidae</taxon>
        <taxon>Clytia</taxon>
    </lineage>
</organism>
<feature type="region of interest" description="Disordered" evidence="10">
    <location>
        <begin position="418"/>
        <end position="437"/>
    </location>
</feature>
<dbReference type="CDD" id="cd15669">
    <property type="entry name" value="ePHD_PHF7_G2E3_like"/>
    <property type="match status" value="1"/>
</dbReference>
<evidence type="ECO:0000256" key="9">
    <source>
        <dbReference type="PROSITE-ProRule" id="PRU00175"/>
    </source>
</evidence>
<dbReference type="InterPro" id="IPR001965">
    <property type="entry name" value="Znf_PHD"/>
</dbReference>
<evidence type="ECO:0000256" key="2">
    <source>
        <dbReference type="ARBA" id="ARBA00004906"/>
    </source>
</evidence>
<feature type="compositionally biased region" description="Basic residues" evidence="10">
    <location>
        <begin position="402"/>
        <end position="412"/>
    </location>
</feature>
<feature type="compositionally biased region" description="Polar residues" evidence="10">
    <location>
        <begin position="685"/>
        <end position="695"/>
    </location>
</feature>
<keyword evidence="7" id="KW-0862">Zinc</keyword>
<keyword evidence="6" id="KW-0833">Ubl conjugation pathway</keyword>
<evidence type="ECO:0000256" key="6">
    <source>
        <dbReference type="ARBA" id="ARBA00022786"/>
    </source>
</evidence>
<feature type="compositionally biased region" description="Polar residues" evidence="10">
    <location>
        <begin position="427"/>
        <end position="437"/>
    </location>
</feature>
<dbReference type="Pfam" id="PF13771">
    <property type="entry name" value="zf-HC5HC2H"/>
    <property type="match status" value="1"/>
</dbReference>
<evidence type="ECO:0000256" key="5">
    <source>
        <dbReference type="ARBA" id="ARBA00022771"/>
    </source>
</evidence>
<evidence type="ECO:0000259" key="11">
    <source>
        <dbReference type="PROSITE" id="PS50089"/>
    </source>
</evidence>
<dbReference type="PANTHER" id="PTHR12420:SF42">
    <property type="entry name" value="G2_M PHASE-SPECIFIC E3 UBIQUITIN-PROTEIN LIGASE"/>
    <property type="match status" value="1"/>
</dbReference>
<dbReference type="RefSeq" id="XP_066913508.1">
    <property type="nucleotide sequence ID" value="XM_067057407.1"/>
</dbReference>
<dbReference type="InterPro" id="IPR001841">
    <property type="entry name" value="Znf_RING"/>
</dbReference>
<reference evidence="13" key="1">
    <citation type="submission" date="2021-01" db="UniProtKB">
        <authorList>
            <consortium name="EnsemblMetazoa"/>
        </authorList>
    </citation>
    <scope>IDENTIFICATION</scope>
</reference>
<dbReference type="PANTHER" id="PTHR12420">
    <property type="entry name" value="PHD FINGER PROTEIN"/>
    <property type="match status" value="1"/>
</dbReference>
<dbReference type="PROSITE" id="PS50089">
    <property type="entry name" value="ZF_RING_2"/>
    <property type="match status" value="1"/>
</dbReference>
<evidence type="ECO:0000256" key="7">
    <source>
        <dbReference type="ARBA" id="ARBA00022833"/>
    </source>
</evidence>
<accession>A0A7M5UMH3</accession>
<keyword evidence="4" id="KW-0479">Metal-binding</keyword>
<dbReference type="Gene3D" id="3.30.40.10">
    <property type="entry name" value="Zinc/RING finger domain, C3HC4 (zinc finger)"/>
    <property type="match status" value="2"/>
</dbReference>
<evidence type="ECO:0000259" key="12">
    <source>
        <dbReference type="PROSITE" id="PS51805"/>
    </source>
</evidence>
<feature type="domain" description="PHD-type" evidence="12">
    <location>
        <begin position="26"/>
        <end position="141"/>
    </location>
</feature>
<evidence type="ECO:0000256" key="10">
    <source>
        <dbReference type="SAM" id="MobiDB-lite"/>
    </source>
</evidence>
<comment type="subcellular location">
    <subcellularLocation>
        <location evidence="1">Nucleus</location>
    </subcellularLocation>
</comment>
<sequence>MPFRRKNRPAYAGRRKQRAEQLVTADSECCFCHQGLNEECGLFFNDVEAKIAAHQFCLFFSSGLPQLGEDTEGFDGFLYKDIIKEAQRANKILCKFCQQPGASVGCSLKTCRTSYHYLCGWKQGLQFVFHDCFDSFCKAHCSKQDLSALKDKTQEHLCPLCLEDVTRHVNKIIKTPCCKNMFVHRECVQTQANNAGYFFRCPTCNNQELFQKEMSTFGVYIPQRDAAWEKNNAFGDLLESYDKCDSAECRCPFGKSHIEDEGDWDLLRCYHCGQSGVHRACLGADVTPEYEFVCRDCNDVVGVNKINSVVSPERHGERWEQHKLLLKQLRQKKDPILLSCGMPSVLRELHGVTKQCRVVINPLPVFLIDRLQRRRVISTRSLIQNYGITVTNPPPPRAWPPKMRKPRGKQRRRVCNANIARRKKLEGQTSTISTLPVPSTIQVTHSHTGNTLPAQSASPLSNIHLPKDNVNKTPSPSRCANGNRPSETSKTQTDSPSSNSQDSPTLSKTAARILSAISSPFVSSFHRKRTLSDTISDDTISVKSSPTDKLLVRIDRNKTRSFSDSIFTDKATLGKTRSLSVTDTVRDDESEVTLSADESCDEDEYLSDEIPFPTVKRLLPTINENDNKKLKDTKLTHFFNEKKKPTTTNNKNTDKQPLHIRRRNSDLKTIVKNNHKISDWFRPATTKNPISSSGNHPPLKRSSPPNGNNNATVPPSLFYNKTPPLNSNDNNTASSSTVDSHPSKVNNYTNSKSQTMGHNKNMPTNFNNKSPSSFSTTSTNNNNRAGKQTLKRPIPAQVQWISSDSEADSPPAKKSILITRPHPGKKSSCSKISSANKRHDSLDCQPGPSSYYISD</sequence>
<dbReference type="InterPro" id="IPR042013">
    <property type="entry name" value="PHF7/G2E3_ePHD"/>
</dbReference>
<evidence type="ECO:0000313" key="14">
    <source>
        <dbReference type="Proteomes" id="UP000594262"/>
    </source>
</evidence>
<keyword evidence="14" id="KW-1185">Reference proteome</keyword>
<dbReference type="GO" id="GO:0005634">
    <property type="term" value="C:nucleus"/>
    <property type="evidence" value="ECO:0007669"/>
    <property type="project" value="TreeGrafter"/>
</dbReference>
<evidence type="ECO:0000313" key="13">
    <source>
        <dbReference type="EnsemblMetazoa" id="CLYHEMP001651.1"/>
    </source>
</evidence>
<protein>
    <recommendedName>
        <fullName evidence="15">G2/M phase-specific E3 ubiquitin-protein ligase</fullName>
    </recommendedName>
</protein>
<dbReference type="OrthoDB" id="512616at2759"/>
<dbReference type="InterPro" id="IPR034732">
    <property type="entry name" value="EPHD"/>
</dbReference>
<proteinExistence type="predicted"/>
<dbReference type="Proteomes" id="UP000594262">
    <property type="component" value="Unplaced"/>
</dbReference>
<feature type="domain" description="RING-type" evidence="11">
    <location>
        <begin position="158"/>
        <end position="205"/>
    </location>
</feature>